<keyword evidence="2" id="KW-0378">Hydrolase</keyword>
<dbReference type="Gene3D" id="3.40.50.1580">
    <property type="entry name" value="Nucleoside phosphorylase domain"/>
    <property type="match status" value="1"/>
</dbReference>
<evidence type="ECO:0000259" key="1">
    <source>
        <dbReference type="Pfam" id="PF01048"/>
    </source>
</evidence>
<dbReference type="NCBIfam" id="NF004079">
    <property type="entry name" value="PRK05584.1"/>
    <property type="match status" value="1"/>
</dbReference>
<dbReference type="GO" id="GO:0005829">
    <property type="term" value="C:cytosol"/>
    <property type="evidence" value="ECO:0007669"/>
    <property type="project" value="TreeGrafter"/>
</dbReference>
<evidence type="ECO:0000313" key="2">
    <source>
        <dbReference type="EMBL" id="SPY09197.1"/>
    </source>
</evidence>
<dbReference type="GO" id="GO:0008930">
    <property type="term" value="F:methylthioadenosine nucleosidase activity"/>
    <property type="evidence" value="ECO:0007669"/>
    <property type="project" value="TreeGrafter"/>
</dbReference>
<proteinExistence type="predicted"/>
<dbReference type="PANTHER" id="PTHR46832">
    <property type="entry name" value="5'-METHYLTHIOADENOSINE/S-ADENOSYLHOMOCYSTEINE NUCLEOSIDASE"/>
    <property type="match status" value="1"/>
</dbReference>
<dbReference type="InterPro" id="IPR035994">
    <property type="entry name" value="Nucleoside_phosphorylase_sf"/>
</dbReference>
<dbReference type="CDD" id="cd09008">
    <property type="entry name" value="MTAN"/>
    <property type="match status" value="1"/>
</dbReference>
<keyword evidence="2" id="KW-0326">Glycosidase</keyword>
<dbReference type="GO" id="GO:0009116">
    <property type="term" value="P:nucleoside metabolic process"/>
    <property type="evidence" value="ECO:0007669"/>
    <property type="project" value="InterPro"/>
</dbReference>
<dbReference type="Proteomes" id="UP000250242">
    <property type="component" value="Unassembled WGS sequence"/>
</dbReference>
<gene>
    <name evidence="2" type="primary">mtnN</name>
    <name evidence="2" type="ORF">NCTC11009_02454</name>
</gene>
<name>A0A2X1UQ24_9BURK</name>
<sequence length="277" mass="30384">MPNQSNLPGTQASLLSAEQPKQAPIGIMAALEQEIAAILKSMEHQVTIRTVADRRYHLAERNGQQYVIVLSRIGKVAAAATVTTLINVFGVQSVLFTGLAGGIHADVKVGDIVIARSVYQYDLDASPLFPKYSVPLLNKTFFDTDEALNDKIAKACNDYLAQDFATAFEGNKRPRFFQRDIPKVHQGLIGSGDVFVNALEKQNQIAEQMPSTLCVEMEGAAVAQVCYEYAIPFAIFRIISDRADSKAELDFNEFLNEISPHYGSAILTRLLDQLASS</sequence>
<dbReference type="Pfam" id="PF01048">
    <property type="entry name" value="PNP_UDP_1"/>
    <property type="match status" value="1"/>
</dbReference>
<dbReference type="RefSeq" id="WP_113062968.1">
    <property type="nucleotide sequence ID" value="NZ_UATH01000001.1"/>
</dbReference>
<dbReference type="GO" id="GO:0008782">
    <property type="term" value="F:adenosylhomocysteine nucleosidase activity"/>
    <property type="evidence" value="ECO:0007669"/>
    <property type="project" value="UniProtKB-EC"/>
</dbReference>
<protein>
    <submittedName>
        <fullName evidence="2">MTA/SAH nucleosidase</fullName>
        <ecNumber evidence="2">3.2.2.9</ecNumber>
    </submittedName>
</protein>
<dbReference type="InterPro" id="IPR000845">
    <property type="entry name" value="Nucleoside_phosphorylase_d"/>
</dbReference>
<reference evidence="2 3" key="1">
    <citation type="submission" date="2018-06" db="EMBL/GenBank/DDBJ databases">
        <authorList>
            <consortium name="Pathogen Informatics"/>
            <person name="Doyle S."/>
        </authorList>
    </citation>
    <scope>NUCLEOTIDE SEQUENCE [LARGE SCALE GENOMIC DNA]</scope>
    <source>
        <strain evidence="2 3">NCTC11009</strain>
    </source>
</reference>
<dbReference type="SUPFAM" id="SSF53167">
    <property type="entry name" value="Purine and uridine phosphorylases"/>
    <property type="match status" value="1"/>
</dbReference>
<dbReference type="GO" id="GO:0019284">
    <property type="term" value="P:L-methionine salvage from S-adenosylmethionine"/>
    <property type="evidence" value="ECO:0007669"/>
    <property type="project" value="TreeGrafter"/>
</dbReference>
<dbReference type="PANTHER" id="PTHR46832:SF1">
    <property type="entry name" value="5'-METHYLTHIOADENOSINE_S-ADENOSYLHOMOCYSTEINE NUCLEOSIDASE"/>
    <property type="match status" value="1"/>
</dbReference>
<evidence type="ECO:0000313" key="3">
    <source>
        <dbReference type="Proteomes" id="UP000250242"/>
    </source>
</evidence>
<dbReference type="EMBL" id="UATH01000001">
    <property type="protein sequence ID" value="SPY09197.1"/>
    <property type="molecule type" value="Genomic_DNA"/>
</dbReference>
<accession>A0A2X1UQ24</accession>
<dbReference type="EC" id="3.2.2.9" evidence="2"/>
<dbReference type="AlphaFoldDB" id="A0A2X1UQ24"/>
<feature type="domain" description="Nucleoside phosphorylase" evidence="1">
    <location>
        <begin position="24"/>
        <end position="255"/>
    </location>
</feature>
<organism evidence="2 3">
    <name type="scientific">Oligella urethralis</name>
    <dbReference type="NCBI Taxonomy" id="90245"/>
    <lineage>
        <taxon>Bacteria</taxon>
        <taxon>Pseudomonadati</taxon>
        <taxon>Pseudomonadota</taxon>
        <taxon>Betaproteobacteria</taxon>
        <taxon>Burkholderiales</taxon>
        <taxon>Alcaligenaceae</taxon>
        <taxon>Oligella</taxon>
    </lineage>
</organism>